<evidence type="ECO:0000256" key="2">
    <source>
        <dbReference type="ARBA" id="ARBA00006920"/>
    </source>
</evidence>
<keyword evidence="15" id="KW-1185">Reference proteome</keyword>
<dbReference type="AlphaFoldDB" id="A0A380K5B7"/>
<dbReference type="OrthoDB" id="7626281at2"/>
<evidence type="ECO:0000313" key="14">
    <source>
        <dbReference type="EMBL" id="SUN60295.1"/>
    </source>
</evidence>
<keyword evidence="6" id="KW-0631">Potassium channel</keyword>
<keyword evidence="9" id="KW-0406">Ion transport</keyword>
<dbReference type="Proteomes" id="UP000254924">
    <property type="component" value="Unassembled WGS sequence"/>
</dbReference>
<dbReference type="GO" id="GO:0005267">
    <property type="term" value="F:potassium channel activity"/>
    <property type="evidence" value="ECO:0007669"/>
    <property type="project" value="UniProtKB-KW"/>
</dbReference>
<evidence type="ECO:0000256" key="13">
    <source>
        <dbReference type="SAM" id="Phobius"/>
    </source>
</evidence>
<reference evidence="14 15" key="1">
    <citation type="submission" date="2018-06" db="EMBL/GenBank/DDBJ databases">
        <authorList>
            <consortium name="Pathogen Informatics"/>
            <person name="Doyle S."/>
        </authorList>
    </citation>
    <scope>NUCLEOTIDE SEQUENCE [LARGE SCALE GENOMIC DNA]</scope>
    <source>
        <strain evidence="14 15">NCTC12224</strain>
    </source>
</reference>
<feature type="transmembrane region" description="Helical" evidence="13">
    <location>
        <begin position="102"/>
        <end position="118"/>
    </location>
</feature>
<evidence type="ECO:0000256" key="7">
    <source>
        <dbReference type="ARBA" id="ARBA00022958"/>
    </source>
</evidence>
<evidence type="ECO:0000256" key="12">
    <source>
        <dbReference type="ARBA" id="ARBA00034430"/>
    </source>
</evidence>
<evidence type="ECO:0000256" key="6">
    <source>
        <dbReference type="ARBA" id="ARBA00022826"/>
    </source>
</evidence>
<proteinExistence type="inferred from homology"/>
<dbReference type="RefSeq" id="WP_115268484.1">
    <property type="nucleotide sequence ID" value="NZ_JBNPNB010000108.1"/>
</dbReference>
<name>A0A380K5B7_9STRE</name>
<keyword evidence="10 13" id="KW-0472">Membrane</keyword>
<dbReference type="InterPro" id="IPR010617">
    <property type="entry name" value="TMEM175-like"/>
</dbReference>
<evidence type="ECO:0000256" key="9">
    <source>
        <dbReference type="ARBA" id="ARBA00023065"/>
    </source>
</evidence>
<keyword evidence="11" id="KW-0407">Ion channel</keyword>
<dbReference type="EMBL" id="UHFN01000007">
    <property type="protein sequence ID" value="SUN60295.1"/>
    <property type="molecule type" value="Genomic_DNA"/>
</dbReference>
<dbReference type="GO" id="GO:0016020">
    <property type="term" value="C:membrane"/>
    <property type="evidence" value="ECO:0007669"/>
    <property type="project" value="UniProtKB-SubCell"/>
</dbReference>
<evidence type="ECO:0000256" key="10">
    <source>
        <dbReference type="ARBA" id="ARBA00023136"/>
    </source>
</evidence>
<feature type="transmembrane region" description="Helical" evidence="13">
    <location>
        <begin position="151"/>
        <end position="168"/>
    </location>
</feature>
<dbReference type="GeneID" id="78356244"/>
<gene>
    <name evidence="14" type="ORF">NCTC12224_00801</name>
</gene>
<feature type="transmembrane region" description="Helical" evidence="13">
    <location>
        <begin position="39"/>
        <end position="58"/>
    </location>
</feature>
<accession>A0A380K5B7</accession>
<comment type="catalytic activity">
    <reaction evidence="12">
        <text>K(+)(in) = K(+)(out)</text>
        <dbReference type="Rhea" id="RHEA:29463"/>
        <dbReference type="ChEBI" id="CHEBI:29103"/>
    </reaction>
</comment>
<keyword evidence="3" id="KW-0813">Transport</keyword>
<organism evidence="14 15">
    <name type="scientific">Streptococcus hyointestinalis</name>
    <dbReference type="NCBI Taxonomy" id="1337"/>
    <lineage>
        <taxon>Bacteria</taxon>
        <taxon>Bacillati</taxon>
        <taxon>Bacillota</taxon>
        <taxon>Bacilli</taxon>
        <taxon>Lactobacillales</taxon>
        <taxon>Streptococcaceae</taxon>
        <taxon>Streptococcus</taxon>
    </lineage>
</organism>
<evidence type="ECO:0000256" key="4">
    <source>
        <dbReference type="ARBA" id="ARBA00022538"/>
    </source>
</evidence>
<keyword evidence="5 13" id="KW-0812">Transmembrane</keyword>
<protein>
    <submittedName>
        <fullName evidence="14">Protein of uncharacterized function (DUF1211)</fullName>
    </submittedName>
</protein>
<evidence type="ECO:0000256" key="1">
    <source>
        <dbReference type="ARBA" id="ARBA00004141"/>
    </source>
</evidence>
<comment type="subcellular location">
    <subcellularLocation>
        <location evidence="1">Membrane</location>
        <topology evidence="1">Multi-pass membrane protein</topology>
    </subcellularLocation>
</comment>
<feature type="transmembrane region" description="Helical" evidence="13">
    <location>
        <begin position="7"/>
        <end position="27"/>
    </location>
</feature>
<sequence length="227" mass="26296">MQKFKERLDALSDAIIAIAMTILVLEIEAPTNSSELSAFINHIGLFALSFTIIFNFWYERTQNGVGTDNTNDEIIALDTINHLLVCLVPLMTKFMMHYDNRSIAVVAYGVLTLFISLLQDTTRILYIRYGFVKNLPETISKEDLEKRIRQYAVRTNGWLLIFVLIAYFSPMAGIYTYFILPIVTFVRRYRVGRLLAKQGRTLPSMMVLYARVDCKNKDDLFGRQRRR</sequence>
<evidence type="ECO:0000256" key="8">
    <source>
        <dbReference type="ARBA" id="ARBA00022989"/>
    </source>
</evidence>
<comment type="similarity">
    <text evidence="2">Belongs to the TMEM175 family.</text>
</comment>
<evidence type="ECO:0000256" key="3">
    <source>
        <dbReference type="ARBA" id="ARBA00022448"/>
    </source>
</evidence>
<evidence type="ECO:0000256" key="5">
    <source>
        <dbReference type="ARBA" id="ARBA00022692"/>
    </source>
</evidence>
<keyword evidence="8 13" id="KW-1133">Transmembrane helix</keyword>
<dbReference type="GO" id="GO:0015252">
    <property type="term" value="F:proton channel activity"/>
    <property type="evidence" value="ECO:0007669"/>
    <property type="project" value="InterPro"/>
</dbReference>
<keyword evidence="7" id="KW-0630">Potassium</keyword>
<evidence type="ECO:0000313" key="15">
    <source>
        <dbReference type="Proteomes" id="UP000254924"/>
    </source>
</evidence>
<keyword evidence="4" id="KW-0633">Potassium transport</keyword>
<evidence type="ECO:0000256" key="11">
    <source>
        <dbReference type="ARBA" id="ARBA00023303"/>
    </source>
</evidence>
<dbReference type="Pfam" id="PF06736">
    <property type="entry name" value="TMEM175"/>
    <property type="match status" value="1"/>
</dbReference>